<dbReference type="EMBL" id="JAJITD010000003">
    <property type="protein sequence ID" value="MCC8392271.1"/>
    <property type="molecule type" value="Genomic_DNA"/>
</dbReference>
<feature type="transmembrane region" description="Helical" evidence="6">
    <location>
        <begin position="153"/>
        <end position="180"/>
    </location>
</feature>
<dbReference type="Pfam" id="PF01226">
    <property type="entry name" value="Form_Nir_trans"/>
    <property type="match status" value="1"/>
</dbReference>
<dbReference type="InterPro" id="IPR000292">
    <property type="entry name" value="For/NO2_transpt"/>
</dbReference>
<sequence>MTNGAHPATDTDRDTATDTDIDVEDAQAAGQASPHLDDKERDQASQHSSPRALVIHEIIREEGEMALGRAPLALLWSALAAGLSMGFSFLTEAVLESKSSSVHDGVSLTGAAGYCVGFIIVVLGRQQLFTESTLTVLLPVLTRRSLGVAGTALRLWLIVLAANIAGTWCFAAILTLPTTFAHRFAPVLDHLAQAPYESEFFSTMIKAVLAGWLIALMVWLLPSAKSAAVLIVALITYVVAVCDLSHIVAGSVEAAYAVLRGHASLHDYFGRFFAPTLLGNVVGGVALVGLLNHASIAPEMTGRD</sequence>
<feature type="transmembrane region" description="Helical" evidence="6">
    <location>
        <begin position="228"/>
        <end position="248"/>
    </location>
</feature>
<evidence type="ECO:0000256" key="1">
    <source>
        <dbReference type="ARBA" id="ARBA00004141"/>
    </source>
</evidence>
<dbReference type="Gene3D" id="1.20.1080.10">
    <property type="entry name" value="Glycerol uptake facilitator protein"/>
    <property type="match status" value="1"/>
</dbReference>
<feature type="transmembrane region" description="Helical" evidence="6">
    <location>
        <begin position="268"/>
        <end position="291"/>
    </location>
</feature>
<evidence type="ECO:0000256" key="2">
    <source>
        <dbReference type="ARBA" id="ARBA00022692"/>
    </source>
</evidence>
<keyword evidence="4 6" id="KW-0472">Membrane</keyword>
<dbReference type="InterPro" id="IPR023271">
    <property type="entry name" value="Aquaporin-like"/>
</dbReference>
<feature type="compositionally biased region" description="Basic and acidic residues" evidence="5">
    <location>
        <begin position="35"/>
        <end position="44"/>
    </location>
</feature>
<comment type="caution">
    <text evidence="7">The sequence shown here is derived from an EMBL/GenBank/DDBJ whole genome shotgun (WGS) entry which is preliminary data.</text>
</comment>
<keyword evidence="8" id="KW-1185">Reference proteome</keyword>
<evidence type="ECO:0000256" key="4">
    <source>
        <dbReference type="ARBA" id="ARBA00023136"/>
    </source>
</evidence>
<keyword evidence="3 6" id="KW-1133">Transmembrane helix</keyword>
<keyword evidence="2 6" id="KW-0812">Transmembrane</keyword>
<name>A0ABS8JQV5_9BURK</name>
<gene>
    <name evidence="7" type="ORF">LJ656_06685</name>
</gene>
<evidence type="ECO:0000256" key="3">
    <source>
        <dbReference type="ARBA" id="ARBA00022989"/>
    </source>
</evidence>
<evidence type="ECO:0000256" key="5">
    <source>
        <dbReference type="SAM" id="MobiDB-lite"/>
    </source>
</evidence>
<evidence type="ECO:0000256" key="6">
    <source>
        <dbReference type="SAM" id="Phobius"/>
    </source>
</evidence>
<proteinExistence type="predicted"/>
<accession>A0ABS8JQV5</accession>
<reference evidence="7 8" key="1">
    <citation type="submission" date="2021-11" db="EMBL/GenBank/DDBJ databases">
        <authorList>
            <person name="Oh E.-T."/>
            <person name="Kim S.-B."/>
        </authorList>
    </citation>
    <scope>NUCLEOTIDE SEQUENCE [LARGE SCALE GENOMIC DNA]</scope>
    <source>
        <strain evidence="7 8">MMS20-SJTR3</strain>
    </source>
</reference>
<dbReference type="PANTHER" id="PTHR30520:SF2">
    <property type="entry name" value="INNER MEMBRANE PROTEIN YFDC"/>
    <property type="match status" value="1"/>
</dbReference>
<protein>
    <submittedName>
        <fullName evidence="7">Formate/nitrite transporter family protein</fullName>
    </submittedName>
</protein>
<feature type="transmembrane region" description="Helical" evidence="6">
    <location>
        <begin position="200"/>
        <end position="221"/>
    </location>
</feature>
<comment type="subcellular location">
    <subcellularLocation>
        <location evidence="1">Membrane</location>
        <topology evidence="1">Multi-pass membrane protein</topology>
    </subcellularLocation>
</comment>
<evidence type="ECO:0000313" key="7">
    <source>
        <dbReference type="EMBL" id="MCC8392271.1"/>
    </source>
</evidence>
<feature type="transmembrane region" description="Helical" evidence="6">
    <location>
        <begin position="70"/>
        <end position="90"/>
    </location>
</feature>
<feature type="region of interest" description="Disordered" evidence="5">
    <location>
        <begin position="1"/>
        <end position="49"/>
    </location>
</feature>
<dbReference type="RefSeq" id="WP_230508485.1">
    <property type="nucleotide sequence ID" value="NZ_JAJITD010000003.1"/>
</dbReference>
<organism evidence="7 8">
    <name type="scientific">Paraburkholderia sejongensis</name>
    <dbReference type="NCBI Taxonomy" id="2886946"/>
    <lineage>
        <taxon>Bacteria</taxon>
        <taxon>Pseudomonadati</taxon>
        <taxon>Pseudomonadota</taxon>
        <taxon>Betaproteobacteria</taxon>
        <taxon>Burkholderiales</taxon>
        <taxon>Burkholderiaceae</taxon>
        <taxon>Paraburkholderia</taxon>
    </lineage>
</organism>
<feature type="transmembrane region" description="Helical" evidence="6">
    <location>
        <begin position="105"/>
        <end position="124"/>
    </location>
</feature>
<evidence type="ECO:0000313" key="8">
    <source>
        <dbReference type="Proteomes" id="UP001431019"/>
    </source>
</evidence>
<dbReference type="PANTHER" id="PTHR30520">
    <property type="entry name" value="FORMATE TRANSPORTER-RELATED"/>
    <property type="match status" value="1"/>
</dbReference>
<dbReference type="Proteomes" id="UP001431019">
    <property type="component" value="Unassembled WGS sequence"/>
</dbReference>